<feature type="repeat" description="WD" evidence="1">
    <location>
        <begin position="232"/>
        <end position="275"/>
    </location>
</feature>
<dbReference type="InterPro" id="IPR015943">
    <property type="entry name" value="WD40/YVTN_repeat-like_dom_sf"/>
</dbReference>
<dbReference type="STRING" id="448386.A0A2V3IMU8"/>
<organism evidence="2 3">
    <name type="scientific">Gracilariopsis chorda</name>
    <dbReference type="NCBI Taxonomy" id="448386"/>
    <lineage>
        <taxon>Eukaryota</taxon>
        <taxon>Rhodophyta</taxon>
        <taxon>Florideophyceae</taxon>
        <taxon>Rhodymeniophycidae</taxon>
        <taxon>Gracilariales</taxon>
        <taxon>Gracilariaceae</taxon>
        <taxon>Gracilariopsis</taxon>
    </lineage>
</organism>
<dbReference type="InterPro" id="IPR051859">
    <property type="entry name" value="DCAF"/>
</dbReference>
<protein>
    <submittedName>
        <fullName evidence="2">LEC14B protein</fullName>
    </submittedName>
</protein>
<gene>
    <name evidence="2" type="ORF">BWQ96_07818</name>
</gene>
<dbReference type="PANTHER" id="PTHR19847:SF7">
    <property type="entry name" value="DDB1- AND CUL4-ASSOCIATED FACTOR 11"/>
    <property type="match status" value="1"/>
</dbReference>
<dbReference type="GO" id="GO:0080008">
    <property type="term" value="C:Cul4-RING E3 ubiquitin ligase complex"/>
    <property type="evidence" value="ECO:0007669"/>
    <property type="project" value="TreeGrafter"/>
</dbReference>
<dbReference type="Pfam" id="PF00400">
    <property type="entry name" value="WD40"/>
    <property type="match status" value="3"/>
</dbReference>
<name>A0A2V3IMU8_9FLOR</name>
<dbReference type="PROSITE" id="PS50082">
    <property type="entry name" value="WD_REPEATS_2"/>
    <property type="match status" value="3"/>
</dbReference>
<evidence type="ECO:0000256" key="1">
    <source>
        <dbReference type="PROSITE-ProRule" id="PRU00221"/>
    </source>
</evidence>
<dbReference type="PROSITE" id="PS50294">
    <property type="entry name" value="WD_REPEATS_REGION"/>
    <property type="match status" value="3"/>
</dbReference>
<dbReference type="PANTHER" id="PTHR19847">
    <property type="entry name" value="DDB1- AND CUL4-ASSOCIATED FACTOR 11"/>
    <property type="match status" value="1"/>
</dbReference>
<feature type="repeat" description="WD" evidence="1">
    <location>
        <begin position="411"/>
        <end position="443"/>
    </location>
</feature>
<evidence type="ECO:0000313" key="2">
    <source>
        <dbReference type="EMBL" id="PXF42440.1"/>
    </source>
</evidence>
<dbReference type="AlphaFoldDB" id="A0A2V3IMU8"/>
<reference evidence="2 3" key="1">
    <citation type="journal article" date="2018" name="Mol. Biol. Evol.">
        <title>Analysis of the draft genome of the red seaweed Gracilariopsis chorda provides insights into genome size evolution in Rhodophyta.</title>
        <authorList>
            <person name="Lee J."/>
            <person name="Yang E.C."/>
            <person name="Graf L."/>
            <person name="Yang J.H."/>
            <person name="Qiu H."/>
            <person name="Zel Zion U."/>
            <person name="Chan C.X."/>
            <person name="Stephens T.G."/>
            <person name="Weber A.P.M."/>
            <person name="Boo G.H."/>
            <person name="Boo S.M."/>
            <person name="Kim K.M."/>
            <person name="Shin Y."/>
            <person name="Jung M."/>
            <person name="Lee S.J."/>
            <person name="Yim H.S."/>
            <person name="Lee J.H."/>
            <person name="Bhattacharya D."/>
            <person name="Yoon H.S."/>
        </authorList>
    </citation>
    <scope>NUCLEOTIDE SEQUENCE [LARGE SCALE GENOMIC DNA]</scope>
    <source>
        <strain evidence="2 3">SKKU-2015</strain>
        <tissue evidence="2">Whole body</tissue>
    </source>
</reference>
<comment type="caution">
    <text evidence="2">The sequence shown here is derived from an EMBL/GenBank/DDBJ whole genome shotgun (WGS) entry which is preliminary data.</text>
</comment>
<dbReference type="InterPro" id="IPR001680">
    <property type="entry name" value="WD40_rpt"/>
</dbReference>
<dbReference type="Proteomes" id="UP000247409">
    <property type="component" value="Unassembled WGS sequence"/>
</dbReference>
<dbReference type="Gene3D" id="2.130.10.10">
    <property type="entry name" value="YVTN repeat-like/Quinoprotein amine dehydrogenase"/>
    <property type="match status" value="2"/>
</dbReference>
<dbReference type="InterPro" id="IPR036322">
    <property type="entry name" value="WD40_repeat_dom_sf"/>
</dbReference>
<dbReference type="OrthoDB" id="63070at2759"/>
<dbReference type="SUPFAM" id="SSF50978">
    <property type="entry name" value="WD40 repeat-like"/>
    <property type="match status" value="1"/>
</dbReference>
<proteinExistence type="predicted"/>
<feature type="repeat" description="WD" evidence="1">
    <location>
        <begin position="285"/>
        <end position="317"/>
    </location>
</feature>
<dbReference type="GO" id="GO:0043161">
    <property type="term" value="P:proteasome-mediated ubiquitin-dependent protein catabolic process"/>
    <property type="evidence" value="ECO:0007669"/>
    <property type="project" value="TreeGrafter"/>
</dbReference>
<sequence length="457" mass="51737">MLIRELNRLLPYDRNAHSPERFHLSPTPSPSLTDLEHDISHSTHLSAEHRPVSRYRALDALAKGYHVSQAVLQHSLLPTVKHHSVELQGHRVYGARFIGPDGDQFVTTSQSTAIHVYNTSMSEDPRAWTRTHSIRAQNVRWTVTDFAVSPNRRWLAYASITAYIHLVDLHNPTQEHIPIDMHINKRGTLNIWSVMWSHDSRELLVGTGGAHMNRHGAIVIYDVQVKRIVAVVPAHEDDINSICFLQHGDDNLVVSASDDTMVKMWDRREMKYSRRNDLDKPCALFEGHKYGLTHVSSKDDGRFFISNGKDQFIKLWDARKCTSSDQTNKIRPSFFCHFDYRVQPCPRIHTSPNSRDDSVVTYAGSHQTLQTLIRAHFSPLHSTGQKYIYCGSSDGTCAIYNVLTGAEVALLAGHGDAVRDVSWHPYGCFLTTGSWDGEVALWSTHGDPMRSDTDSAW</sequence>
<keyword evidence="3" id="KW-1185">Reference proteome</keyword>
<accession>A0A2V3IMU8</accession>
<dbReference type="EMBL" id="NBIV01000163">
    <property type="protein sequence ID" value="PXF42440.1"/>
    <property type="molecule type" value="Genomic_DNA"/>
</dbReference>
<keyword evidence="1" id="KW-0853">WD repeat</keyword>
<evidence type="ECO:0000313" key="3">
    <source>
        <dbReference type="Proteomes" id="UP000247409"/>
    </source>
</evidence>
<dbReference type="SMART" id="SM00320">
    <property type="entry name" value="WD40"/>
    <property type="match status" value="7"/>
</dbReference>